<dbReference type="HAMAP" id="MF_00053">
    <property type="entry name" value="RNase_HIII"/>
    <property type="match status" value="1"/>
</dbReference>
<evidence type="ECO:0000313" key="18">
    <source>
        <dbReference type="EMBL" id="HCS93649.1"/>
    </source>
</evidence>
<evidence type="ECO:0000256" key="6">
    <source>
        <dbReference type="ARBA" id="ARBA00012180"/>
    </source>
</evidence>
<dbReference type="InterPro" id="IPR012337">
    <property type="entry name" value="RNaseH-like_sf"/>
</dbReference>
<proteinExistence type="inferred from homology"/>
<evidence type="ECO:0000256" key="2">
    <source>
        <dbReference type="ARBA" id="ARBA00001946"/>
    </source>
</evidence>
<dbReference type="PANTHER" id="PTHR10954">
    <property type="entry name" value="RIBONUCLEASE H2 SUBUNIT A"/>
    <property type="match status" value="1"/>
</dbReference>
<comment type="caution">
    <text evidence="18">The sequence shown here is derived from an EMBL/GenBank/DDBJ whole genome shotgun (WGS) entry which is preliminary data.</text>
</comment>
<dbReference type="GO" id="GO:0043137">
    <property type="term" value="P:DNA replication, removal of RNA primer"/>
    <property type="evidence" value="ECO:0007669"/>
    <property type="project" value="TreeGrafter"/>
</dbReference>
<dbReference type="InterPro" id="IPR004641">
    <property type="entry name" value="RNase_HIII"/>
</dbReference>
<keyword evidence="11 14" id="KW-0255">Endonuclease</keyword>
<dbReference type="AlphaFoldDB" id="A0A3D4S497"/>
<sequence>MSDKPVVLKLSAEQAHQLMNKLKNFAVEPIAHTQFRAKYQNHTITLYNSLKLMIQGQKANQIANDLGFKTIAIDGPSKNTSKSTSKNSSKGTNVSPLVAKSNTIGSDENGNGSYFGSLTVCATYVSQDVISRLQQLGVKDSKMLTDSKILSLSPILKDLLPYELYELVPERYNALQKQYNQHQLKAIIHNFVITELLDRLSASNHVDHIIIDQFEPAANYFKHLNGQTRITRKNVIITPKAESKSLAVAAASIIARSAFLKSLSTLGKPYDIQLPSGASHKSDVVAANIYQKFGLEGLEQTAKLHFANTNKAIALATTKGAH</sequence>
<dbReference type="InterPro" id="IPR012295">
    <property type="entry name" value="TBP_dom_sf"/>
</dbReference>
<organism evidence="18 19">
    <name type="scientific">Bavariicoccus seileri</name>
    <dbReference type="NCBI Taxonomy" id="549685"/>
    <lineage>
        <taxon>Bacteria</taxon>
        <taxon>Bacillati</taxon>
        <taxon>Bacillota</taxon>
        <taxon>Bacilli</taxon>
        <taxon>Lactobacillales</taxon>
        <taxon>Enterococcaceae</taxon>
        <taxon>Bavariicoccus</taxon>
    </lineage>
</organism>
<evidence type="ECO:0000259" key="17">
    <source>
        <dbReference type="PROSITE" id="PS51975"/>
    </source>
</evidence>
<comment type="subcellular location">
    <subcellularLocation>
        <location evidence="4 14">Cytoplasm</location>
    </subcellularLocation>
</comment>
<dbReference type="FunFam" id="3.30.420.10:FF:000047">
    <property type="entry name" value="Ribonuclease HIII"/>
    <property type="match status" value="1"/>
</dbReference>
<keyword evidence="13 14" id="KW-0460">Magnesium</keyword>
<comment type="cofactor">
    <cofactor evidence="2">
        <name>Mg(2+)</name>
        <dbReference type="ChEBI" id="CHEBI:18420"/>
    </cofactor>
</comment>
<dbReference type="NCBIfam" id="TIGR00716">
    <property type="entry name" value="rnhC"/>
    <property type="match status" value="1"/>
</dbReference>
<evidence type="ECO:0000256" key="10">
    <source>
        <dbReference type="ARBA" id="ARBA00022723"/>
    </source>
</evidence>
<keyword evidence="12 14" id="KW-0378">Hydrolase</keyword>
<feature type="binding site" evidence="14 15">
    <location>
        <position position="108"/>
    </location>
    <ligand>
        <name>a divalent metal cation</name>
        <dbReference type="ChEBI" id="CHEBI:60240"/>
    </ligand>
</feature>
<dbReference type="InterPro" id="IPR024568">
    <property type="entry name" value="RNase_HIII_N"/>
</dbReference>
<dbReference type="Gene3D" id="3.30.420.10">
    <property type="entry name" value="Ribonuclease H-like superfamily/Ribonuclease H"/>
    <property type="match status" value="1"/>
</dbReference>
<dbReference type="PROSITE" id="PS51975">
    <property type="entry name" value="RNASE_H_2"/>
    <property type="match status" value="1"/>
</dbReference>
<dbReference type="GO" id="GO:0032299">
    <property type="term" value="C:ribonuclease H2 complex"/>
    <property type="evidence" value="ECO:0007669"/>
    <property type="project" value="TreeGrafter"/>
</dbReference>
<keyword evidence="10 14" id="KW-0479">Metal-binding</keyword>
<gene>
    <name evidence="14 18" type="primary">rnhC</name>
    <name evidence="18" type="ORF">DIW15_02930</name>
</gene>
<feature type="domain" description="RNase H type-2" evidence="17">
    <location>
        <begin position="101"/>
        <end position="318"/>
    </location>
</feature>
<evidence type="ECO:0000256" key="3">
    <source>
        <dbReference type="ARBA" id="ARBA00004065"/>
    </source>
</evidence>
<dbReference type="Pfam" id="PF11858">
    <property type="entry name" value="DUF3378"/>
    <property type="match status" value="1"/>
</dbReference>
<dbReference type="CDD" id="cd06590">
    <property type="entry name" value="RNase_HII_bacteria_HIII_like"/>
    <property type="match status" value="1"/>
</dbReference>
<evidence type="ECO:0000256" key="8">
    <source>
        <dbReference type="ARBA" id="ARBA00022490"/>
    </source>
</evidence>
<feature type="region of interest" description="Disordered" evidence="16">
    <location>
        <begin position="77"/>
        <end position="104"/>
    </location>
</feature>
<evidence type="ECO:0000256" key="11">
    <source>
        <dbReference type="ARBA" id="ARBA00022759"/>
    </source>
</evidence>
<dbReference type="InterPro" id="IPR024567">
    <property type="entry name" value="RNase_HII/HIII_dom"/>
</dbReference>
<dbReference type="GO" id="GO:0003723">
    <property type="term" value="F:RNA binding"/>
    <property type="evidence" value="ECO:0007669"/>
    <property type="project" value="UniProtKB-UniRule"/>
</dbReference>
<dbReference type="InterPro" id="IPR036397">
    <property type="entry name" value="RNaseH_sf"/>
</dbReference>
<dbReference type="Pfam" id="PF01351">
    <property type="entry name" value="RNase_HII"/>
    <property type="match status" value="1"/>
</dbReference>
<accession>A0A3D4S497</accession>
<keyword evidence="9 14" id="KW-0540">Nuclease</keyword>
<evidence type="ECO:0000256" key="14">
    <source>
        <dbReference type="HAMAP-Rule" id="MF_00053"/>
    </source>
</evidence>
<feature type="compositionally biased region" description="Low complexity" evidence="16">
    <location>
        <begin position="77"/>
        <end position="95"/>
    </location>
</feature>
<comment type="cofactor">
    <cofactor evidence="14 15">
        <name>Mn(2+)</name>
        <dbReference type="ChEBI" id="CHEBI:29035"/>
    </cofactor>
    <cofactor evidence="14 15">
        <name>Mg(2+)</name>
        <dbReference type="ChEBI" id="CHEBI:18420"/>
    </cofactor>
    <text evidence="14 15">Manganese or magnesium. Binds 1 divalent metal ion per monomer in the absence of substrate. May bind a second metal ion after substrate binding.</text>
</comment>
<protein>
    <recommendedName>
        <fullName evidence="7 14">Ribonuclease HIII</fullName>
        <shortName evidence="14">RNase HIII</shortName>
        <ecNumber evidence="6 14">3.1.26.4</ecNumber>
    </recommendedName>
</protein>
<dbReference type="GO" id="GO:0000287">
    <property type="term" value="F:magnesium ion binding"/>
    <property type="evidence" value="ECO:0007669"/>
    <property type="project" value="UniProtKB-UniRule"/>
</dbReference>
<reference evidence="18 19" key="1">
    <citation type="journal article" date="2018" name="Nat. Biotechnol.">
        <title>A standardized bacterial taxonomy based on genome phylogeny substantially revises the tree of life.</title>
        <authorList>
            <person name="Parks D.H."/>
            <person name="Chuvochina M."/>
            <person name="Waite D.W."/>
            <person name="Rinke C."/>
            <person name="Skarshewski A."/>
            <person name="Chaumeil P.A."/>
            <person name="Hugenholtz P."/>
        </authorList>
    </citation>
    <scope>NUCLEOTIDE SEQUENCE [LARGE SCALE GENOMIC DNA]</scope>
    <source>
        <strain evidence="18">UBA11306</strain>
    </source>
</reference>
<comment type="catalytic activity">
    <reaction evidence="1 14 15">
        <text>Endonucleolytic cleavage to 5'-phosphomonoester.</text>
        <dbReference type="EC" id="3.1.26.4"/>
    </reaction>
</comment>
<dbReference type="PIRSF" id="PIRSF037748">
    <property type="entry name" value="RnhC"/>
    <property type="match status" value="1"/>
</dbReference>
<evidence type="ECO:0000256" key="5">
    <source>
        <dbReference type="ARBA" id="ARBA00008378"/>
    </source>
</evidence>
<evidence type="ECO:0000256" key="4">
    <source>
        <dbReference type="ARBA" id="ARBA00004496"/>
    </source>
</evidence>
<dbReference type="GO" id="GO:0005737">
    <property type="term" value="C:cytoplasm"/>
    <property type="evidence" value="ECO:0007669"/>
    <property type="project" value="UniProtKB-SubCell"/>
</dbReference>
<dbReference type="EMBL" id="DQHO01000017">
    <property type="protein sequence ID" value="HCS93649.1"/>
    <property type="molecule type" value="Genomic_DNA"/>
</dbReference>
<evidence type="ECO:0000256" key="1">
    <source>
        <dbReference type="ARBA" id="ARBA00000077"/>
    </source>
</evidence>
<dbReference type="Gene3D" id="3.30.310.10">
    <property type="entry name" value="TATA-Binding Protein"/>
    <property type="match status" value="1"/>
</dbReference>
<evidence type="ECO:0000256" key="9">
    <source>
        <dbReference type="ARBA" id="ARBA00022722"/>
    </source>
</evidence>
<comment type="function">
    <text evidence="3 14">Endonuclease that specifically degrades the RNA of RNA-DNA hybrids.</text>
</comment>
<name>A0A3D4S497_9ENTE</name>
<dbReference type="GO" id="GO:0006298">
    <property type="term" value="P:mismatch repair"/>
    <property type="evidence" value="ECO:0007669"/>
    <property type="project" value="TreeGrafter"/>
</dbReference>
<dbReference type="GO" id="GO:0004523">
    <property type="term" value="F:RNA-DNA hybrid ribonuclease activity"/>
    <property type="evidence" value="ECO:0007669"/>
    <property type="project" value="UniProtKB-UniRule"/>
</dbReference>
<evidence type="ECO:0000256" key="12">
    <source>
        <dbReference type="ARBA" id="ARBA00022801"/>
    </source>
</evidence>
<evidence type="ECO:0000313" key="19">
    <source>
        <dbReference type="Proteomes" id="UP000262195"/>
    </source>
</evidence>
<dbReference type="SUPFAM" id="SSF53098">
    <property type="entry name" value="Ribonuclease H-like"/>
    <property type="match status" value="1"/>
</dbReference>
<dbReference type="CDD" id="cd14796">
    <property type="entry name" value="RNAse_HIII_N"/>
    <property type="match status" value="1"/>
</dbReference>
<dbReference type="EC" id="3.1.26.4" evidence="6 14"/>
<dbReference type="PANTHER" id="PTHR10954:SF23">
    <property type="entry name" value="RIBONUCLEASE"/>
    <property type="match status" value="1"/>
</dbReference>
<dbReference type="InterPro" id="IPR001352">
    <property type="entry name" value="RNase_HII/HIII"/>
</dbReference>
<evidence type="ECO:0000256" key="15">
    <source>
        <dbReference type="PROSITE-ProRule" id="PRU01319"/>
    </source>
</evidence>
<evidence type="ECO:0000256" key="16">
    <source>
        <dbReference type="SAM" id="MobiDB-lite"/>
    </source>
</evidence>
<dbReference type="STRING" id="1121105.GCA_000421665_01712"/>
<evidence type="ECO:0000256" key="13">
    <source>
        <dbReference type="ARBA" id="ARBA00022842"/>
    </source>
</evidence>
<dbReference type="Proteomes" id="UP000262195">
    <property type="component" value="Unassembled WGS sequence"/>
</dbReference>
<keyword evidence="8 14" id="KW-0963">Cytoplasm</keyword>
<feature type="binding site" evidence="14 15">
    <location>
        <position position="107"/>
    </location>
    <ligand>
        <name>a divalent metal cation</name>
        <dbReference type="ChEBI" id="CHEBI:60240"/>
    </ligand>
</feature>
<feature type="binding site" evidence="14 15">
    <location>
        <position position="212"/>
    </location>
    <ligand>
        <name>a divalent metal cation</name>
        <dbReference type="ChEBI" id="CHEBI:60240"/>
    </ligand>
</feature>
<comment type="similarity">
    <text evidence="5 14">Belongs to the RNase HII family. RnhC subfamily.</text>
</comment>
<evidence type="ECO:0000256" key="7">
    <source>
        <dbReference type="ARBA" id="ARBA00021407"/>
    </source>
</evidence>